<name>A0A016VQU4_9BILA</name>
<comment type="caution">
    <text evidence="1">The sequence shown here is derived from an EMBL/GenBank/DDBJ whole genome shotgun (WGS) entry which is preliminary data.</text>
</comment>
<keyword evidence="2" id="KW-1185">Reference proteome</keyword>
<proteinExistence type="predicted"/>
<gene>
    <name evidence="1" type="primary">Acey_s0005.g2348</name>
    <name evidence="1" type="ORF">Y032_0005g2348</name>
</gene>
<dbReference type="AlphaFoldDB" id="A0A016VQU4"/>
<accession>A0A016VQU4</accession>
<sequence length="67" mass="7757">MYRKMATQRWRKYFEKISTEEFVHSPVPEVPPASKPVQPITFEEVMFILERMKPGKATGPGDMTAEV</sequence>
<protein>
    <submittedName>
        <fullName evidence="1">Uncharacterized protein</fullName>
    </submittedName>
</protein>
<dbReference type="OrthoDB" id="5847305at2759"/>
<reference evidence="2" key="1">
    <citation type="journal article" date="2015" name="Nat. Genet.">
        <title>The genome and transcriptome of the zoonotic hookworm Ancylostoma ceylanicum identify infection-specific gene families.</title>
        <authorList>
            <person name="Schwarz E.M."/>
            <person name="Hu Y."/>
            <person name="Antoshechkin I."/>
            <person name="Miller M.M."/>
            <person name="Sternberg P.W."/>
            <person name="Aroian R.V."/>
        </authorList>
    </citation>
    <scope>NUCLEOTIDE SEQUENCE</scope>
    <source>
        <strain evidence="2">HY135</strain>
    </source>
</reference>
<evidence type="ECO:0000313" key="1">
    <source>
        <dbReference type="EMBL" id="EYC29939.1"/>
    </source>
</evidence>
<organism evidence="1 2">
    <name type="scientific">Ancylostoma ceylanicum</name>
    <dbReference type="NCBI Taxonomy" id="53326"/>
    <lineage>
        <taxon>Eukaryota</taxon>
        <taxon>Metazoa</taxon>
        <taxon>Ecdysozoa</taxon>
        <taxon>Nematoda</taxon>
        <taxon>Chromadorea</taxon>
        <taxon>Rhabditida</taxon>
        <taxon>Rhabditina</taxon>
        <taxon>Rhabditomorpha</taxon>
        <taxon>Strongyloidea</taxon>
        <taxon>Ancylostomatidae</taxon>
        <taxon>Ancylostomatinae</taxon>
        <taxon>Ancylostoma</taxon>
    </lineage>
</organism>
<dbReference type="EMBL" id="JARK01001341">
    <property type="protein sequence ID" value="EYC29939.1"/>
    <property type="molecule type" value="Genomic_DNA"/>
</dbReference>
<evidence type="ECO:0000313" key="2">
    <source>
        <dbReference type="Proteomes" id="UP000024635"/>
    </source>
</evidence>
<dbReference type="Proteomes" id="UP000024635">
    <property type="component" value="Unassembled WGS sequence"/>
</dbReference>